<accession>A0A4U2ZVC3</accession>
<proteinExistence type="predicted"/>
<evidence type="ECO:0000313" key="2">
    <source>
        <dbReference type="Proteomes" id="UP000305222"/>
    </source>
</evidence>
<gene>
    <name evidence="1" type="ORF">FC699_37075</name>
</gene>
<reference evidence="1 2" key="1">
    <citation type="journal article" date="2019" name="Environ. Microbiol.">
        <title>An active ?-lactamase is a part of an orchestrated cell wall stress resistance network of Bacillus subtilis and related rhizosphere species.</title>
        <authorList>
            <person name="Bucher T."/>
            <person name="Keren-Paz A."/>
            <person name="Hausser J."/>
            <person name="Olender T."/>
            <person name="Cytryn E."/>
            <person name="Kolodkin-Gal I."/>
        </authorList>
    </citation>
    <scope>NUCLEOTIDE SEQUENCE [LARGE SCALE GENOMIC DNA]</scope>
    <source>
        <strain evidence="1 2">I5</strain>
    </source>
</reference>
<feature type="non-terminal residue" evidence="1">
    <location>
        <position position="1"/>
    </location>
</feature>
<sequence>VTTAWLMGMHRFFYNEKDPLKEGFLLIPPMEHETEDVK</sequence>
<comment type="caution">
    <text evidence="1">The sequence shown here is derived from an EMBL/GenBank/DDBJ whole genome shotgun (WGS) entry which is preliminary data.</text>
</comment>
<organism evidence="1 2">
    <name type="scientific">Bacillus wiedmannii</name>
    <dbReference type="NCBI Taxonomy" id="1890302"/>
    <lineage>
        <taxon>Bacteria</taxon>
        <taxon>Bacillati</taxon>
        <taxon>Bacillota</taxon>
        <taxon>Bacilli</taxon>
        <taxon>Bacillales</taxon>
        <taxon>Bacillaceae</taxon>
        <taxon>Bacillus</taxon>
        <taxon>Bacillus cereus group</taxon>
    </lineage>
</organism>
<evidence type="ECO:0000313" key="1">
    <source>
        <dbReference type="EMBL" id="TKI78602.1"/>
    </source>
</evidence>
<protein>
    <submittedName>
        <fullName evidence="1">Proline racemase</fullName>
    </submittedName>
</protein>
<name>A0A4U2ZVC3_9BACI</name>
<dbReference type="AlphaFoldDB" id="A0A4U2ZVC3"/>
<dbReference type="Proteomes" id="UP000305222">
    <property type="component" value="Unassembled WGS sequence"/>
</dbReference>
<dbReference type="EMBL" id="SZON01003826">
    <property type="protein sequence ID" value="TKI78602.1"/>
    <property type="molecule type" value="Genomic_DNA"/>
</dbReference>